<organism evidence="1 2">
    <name type="scientific">Staurois parvus</name>
    <dbReference type="NCBI Taxonomy" id="386267"/>
    <lineage>
        <taxon>Eukaryota</taxon>
        <taxon>Metazoa</taxon>
        <taxon>Chordata</taxon>
        <taxon>Craniata</taxon>
        <taxon>Vertebrata</taxon>
        <taxon>Euteleostomi</taxon>
        <taxon>Amphibia</taxon>
        <taxon>Batrachia</taxon>
        <taxon>Anura</taxon>
        <taxon>Neobatrachia</taxon>
        <taxon>Ranoidea</taxon>
        <taxon>Ranidae</taxon>
        <taxon>Staurois</taxon>
    </lineage>
</organism>
<comment type="caution">
    <text evidence="1">The sequence shown here is derived from an EMBL/GenBank/DDBJ whole genome shotgun (WGS) entry which is preliminary data.</text>
</comment>
<gene>
    <name evidence="1" type="ORF">SPARVUS_LOCUS11568055</name>
</gene>
<evidence type="ECO:0000313" key="2">
    <source>
        <dbReference type="Proteomes" id="UP001162483"/>
    </source>
</evidence>
<dbReference type="Proteomes" id="UP001162483">
    <property type="component" value="Unassembled WGS sequence"/>
</dbReference>
<proteinExistence type="predicted"/>
<accession>A0ABN9F8Y2</accession>
<sequence length="90" mass="9914">LWGERVPVKFRYPLPLPLQSPKAIGSRSCPPPLSPRSLLGHMTGTRRLRDHSQSAVILAHAQWVPGCEAASCHSRVPSLKMPAPDREDGR</sequence>
<feature type="non-terminal residue" evidence="1">
    <location>
        <position position="1"/>
    </location>
</feature>
<protein>
    <submittedName>
        <fullName evidence="1">Uncharacterized protein</fullName>
    </submittedName>
</protein>
<keyword evidence="2" id="KW-1185">Reference proteome</keyword>
<evidence type="ECO:0000313" key="1">
    <source>
        <dbReference type="EMBL" id="CAI9593501.1"/>
    </source>
</evidence>
<reference evidence="1" key="1">
    <citation type="submission" date="2023-05" db="EMBL/GenBank/DDBJ databases">
        <authorList>
            <person name="Stuckert A."/>
        </authorList>
    </citation>
    <scope>NUCLEOTIDE SEQUENCE</scope>
</reference>
<name>A0ABN9F8Y2_9NEOB</name>
<dbReference type="EMBL" id="CATNWA010016534">
    <property type="protein sequence ID" value="CAI9593501.1"/>
    <property type="molecule type" value="Genomic_DNA"/>
</dbReference>